<evidence type="ECO:0000313" key="1">
    <source>
        <dbReference type="EMBL" id="MBA3925150.1"/>
    </source>
</evidence>
<dbReference type="AlphaFoldDB" id="A0A7W1T443"/>
<sequence length="209" mass="24535">MDEWKSEDTRRIIEKYRDRNPLPIEKQEEQASFEIINHVMSSAEVLSDDEIRAVVATSNYMFLMPADRQKFMEELTRSYNVKKGEILAWEKTISDSMEESTGNAKQVVFDMPEVWMYSQLAIGRYDVKVGAEIQALLQGFFEAYPSTFKKNVDYKSIIGAAEYAVITNRYPELKDFDQQTLADKYEVSRTSLAVWYRNIKKYCVWEAWH</sequence>
<dbReference type="EMBL" id="JABJVM010000002">
    <property type="protein sequence ID" value="MBA3925150.1"/>
    <property type="molecule type" value="Genomic_DNA"/>
</dbReference>
<evidence type="ECO:0000313" key="2">
    <source>
        <dbReference type="Proteomes" id="UP000548787"/>
    </source>
</evidence>
<reference evidence="1 2" key="2">
    <citation type="submission" date="2020-08" db="EMBL/GenBank/DDBJ databases">
        <title>Listeria ohnekaius sp. nov. and Listeria portnoyii sp. nov. isolated from non-agricultural and natural environments.</title>
        <authorList>
            <person name="Weller D."/>
            <person name="Belias A.M."/>
            <person name="Liao J."/>
            <person name="Guo S."/>
            <person name="Orsi R.H."/>
            <person name="Wiedmann M."/>
        </authorList>
    </citation>
    <scope>NUCLEOTIDE SEQUENCE [LARGE SCALE GENOMIC DNA]</scope>
    <source>
        <strain evidence="1 2">FSL W9-0585</strain>
    </source>
</reference>
<gene>
    <name evidence="1" type="ORF">HPK16_02250</name>
</gene>
<protein>
    <submittedName>
        <fullName evidence="1">Uncharacterized protein</fullName>
    </submittedName>
</protein>
<dbReference type="RefSeq" id="WP_181675404.1">
    <property type="nucleotide sequence ID" value="NZ_JABJVM010000002.1"/>
</dbReference>
<keyword evidence="2" id="KW-1185">Reference proteome</keyword>
<name>A0A7W1T443_9LIST</name>
<accession>A0A7W1T443</accession>
<proteinExistence type="predicted"/>
<dbReference type="Proteomes" id="UP000548787">
    <property type="component" value="Unassembled WGS sequence"/>
</dbReference>
<comment type="caution">
    <text evidence="1">The sequence shown here is derived from an EMBL/GenBank/DDBJ whole genome shotgun (WGS) entry which is preliminary data.</text>
</comment>
<organism evidence="1 2">
    <name type="scientific">Listeria rustica</name>
    <dbReference type="NCBI Taxonomy" id="2713503"/>
    <lineage>
        <taxon>Bacteria</taxon>
        <taxon>Bacillati</taxon>
        <taxon>Bacillota</taxon>
        <taxon>Bacilli</taxon>
        <taxon>Bacillales</taxon>
        <taxon>Listeriaceae</taxon>
        <taxon>Listeria</taxon>
    </lineage>
</organism>
<reference evidence="1 2" key="1">
    <citation type="submission" date="2020-05" db="EMBL/GenBank/DDBJ databases">
        <authorList>
            <person name="Carlin C.R."/>
        </authorList>
    </citation>
    <scope>NUCLEOTIDE SEQUENCE [LARGE SCALE GENOMIC DNA]</scope>
    <source>
        <strain evidence="1 2">FSL W9-0585</strain>
    </source>
</reference>